<dbReference type="Proteomes" id="UP001150538">
    <property type="component" value="Unassembled WGS sequence"/>
</dbReference>
<proteinExistence type="predicted"/>
<name>A0A9W8DWV2_9FUNG</name>
<evidence type="ECO:0000313" key="1">
    <source>
        <dbReference type="EMBL" id="KAJ1921182.1"/>
    </source>
</evidence>
<gene>
    <name evidence="1" type="ORF">H4219_000780</name>
</gene>
<comment type="caution">
    <text evidence="1">The sequence shown here is derived from an EMBL/GenBank/DDBJ whole genome shotgun (WGS) entry which is preliminary data.</text>
</comment>
<dbReference type="EMBL" id="JANBPU010000006">
    <property type="protein sequence ID" value="KAJ1921182.1"/>
    <property type="molecule type" value="Genomic_DNA"/>
</dbReference>
<dbReference type="AlphaFoldDB" id="A0A9W8DWV2"/>
<reference evidence="1" key="1">
    <citation type="submission" date="2022-07" db="EMBL/GenBank/DDBJ databases">
        <title>Phylogenomic reconstructions and comparative analyses of Kickxellomycotina fungi.</title>
        <authorList>
            <person name="Reynolds N.K."/>
            <person name="Stajich J.E."/>
            <person name="Barry K."/>
            <person name="Grigoriev I.V."/>
            <person name="Crous P."/>
            <person name="Smith M.E."/>
        </authorList>
    </citation>
    <scope>NUCLEOTIDE SEQUENCE</scope>
    <source>
        <strain evidence="1">NBRC 100468</strain>
    </source>
</reference>
<sequence length="103" mass="11864">MSNQHLDPSSDIFSDDSAIQSTPSYYTLLGKRKRTNNDQLASLTLADHSYLSFQVPGERDKARRHRFYFDCIATVEQPDTFDYIDYNALVFSKNILFALDLSM</sequence>
<keyword evidence="2" id="KW-1185">Reference proteome</keyword>
<accession>A0A9W8DWV2</accession>
<evidence type="ECO:0000313" key="2">
    <source>
        <dbReference type="Proteomes" id="UP001150538"/>
    </source>
</evidence>
<protein>
    <submittedName>
        <fullName evidence="1">Uncharacterized protein</fullName>
    </submittedName>
</protein>
<organism evidence="1 2">
    <name type="scientific">Mycoemilia scoparia</name>
    <dbReference type="NCBI Taxonomy" id="417184"/>
    <lineage>
        <taxon>Eukaryota</taxon>
        <taxon>Fungi</taxon>
        <taxon>Fungi incertae sedis</taxon>
        <taxon>Zoopagomycota</taxon>
        <taxon>Kickxellomycotina</taxon>
        <taxon>Kickxellomycetes</taxon>
        <taxon>Kickxellales</taxon>
        <taxon>Kickxellaceae</taxon>
        <taxon>Mycoemilia</taxon>
    </lineage>
</organism>